<keyword evidence="3" id="KW-0539">Nucleus</keyword>
<feature type="region of interest" description="Disordered" evidence="4">
    <location>
        <begin position="1"/>
        <end position="262"/>
    </location>
</feature>
<dbReference type="PANTHER" id="PTHR14150:SF12">
    <property type="entry name" value="U3 SMALL NUCLEOLAR RNA-ASSOCIATED PROTEIN 14 HOMOLOG A"/>
    <property type="match status" value="1"/>
</dbReference>
<feature type="compositionally biased region" description="Basic residues" evidence="4">
    <location>
        <begin position="890"/>
        <end position="906"/>
    </location>
</feature>
<gene>
    <name evidence="5" type="primary">utp14</name>
    <name evidence="5" type="ORF">SOMG_01982</name>
</gene>
<protein>
    <submittedName>
        <fullName evidence="5">U3 snoRNP protein Utp14</fullName>
    </submittedName>
</protein>
<feature type="compositionally biased region" description="Basic and acidic residues" evidence="4">
    <location>
        <begin position="793"/>
        <end position="803"/>
    </location>
</feature>
<feature type="region of interest" description="Disordered" evidence="4">
    <location>
        <begin position="521"/>
        <end position="555"/>
    </location>
</feature>
<dbReference type="Proteomes" id="UP001212411">
    <property type="component" value="Chromosome 1"/>
</dbReference>
<feature type="compositionally biased region" description="Basic and acidic residues" evidence="4">
    <location>
        <begin position="584"/>
        <end position="594"/>
    </location>
</feature>
<dbReference type="Pfam" id="PF04615">
    <property type="entry name" value="Utp14"/>
    <property type="match status" value="1"/>
</dbReference>
<dbReference type="PANTHER" id="PTHR14150">
    <property type="entry name" value="U3 SMALL NUCLEOLAR RNA-ASSOCIATED PROTEIN 14"/>
    <property type="match status" value="1"/>
</dbReference>
<feature type="compositionally biased region" description="Basic and acidic residues" evidence="4">
    <location>
        <begin position="632"/>
        <end position="661"/>
    </location>
</feature>
<evidence type="ECO:0000256" key="4">
    <source>
        <dbReference type="SAM" id="MobiDB-lite"/>
    </source>
</evidence>
<feature type="compositionally biased region" description="Acidic residues" evidence="4">
    <location>
        <begin position="173"/>
        <end position="200"/>
    </location>
</feature>
<feature type="compositionally biased region" description="Basic and acidic residues" evidence="4">
    <location>
        <begin position="246"/>
        <end position="262"/>
    </location>
</feature>
<dbReference type="GO" id="GO:0006364">
    <property type="term" value="P:rRNA processing"/>
    <property type="evidence" value="ECO:0007669"/>
    <property type="project" value="InterPro"/>
</dbReference>
<accession>A0AAF0AUS9</accession>
<evidence type="ECO:0000313" key="6">
    <source>
        <dbReference type="Proteomes" id="UP001212411"/>
    </source>
</evidence>
<feature type="compositionally biased region" description="Acidic residues" evidence="4">
    <location>
        <begin position="122"/>
        <end position="139"/>
    </location>
</feature>
<feature type="compositionally biased region" description="Basic and acidic residues" evidence="4">
    <location>
        <begin position="457"/>
        <end position="487"/>
    </location>
</feature>
<evidence type="ECO:0000256" key="3">
    <source>
        <dbReference type="ARBA" id="ARBA00023242"/>
    </source>
</evidence>
<feature type="region of interest" description="Disordered" evidence="4">
    <location>
        <begin position="889"/>
        <end position="915"/>
    </location>
</feature>
<comment type="subcellular location">
    <subcellularLocation>
        <location evidence="1">Nucleus</location>
        <location evidence="1">Nucleolus</location>
    </subcellularLocation>
</comment>
<reference evidence="5 6" key="1">
    <citation type="journal article" date="2023" name="G3 (Bethesda)">
        <title>A high-quality reference genome for the fission yeast Schizosaccharomyces osmophilus.</title>
        <authorList>
            <person name="Jia G.S."/>
            <person name="Zhang W.C."/>
            <person name="Liang Y."/>
            <person name="Liu X.H."/>
            <person name="Rhind N."/>
            <person name="Pidoux A."/>
            <person name="Brysch-Herzberg M."/>
            <person name="Du L.L."/>
        </authorList>
    </citation>
    <scope>NUCLEOTIDE SEQUENCE [LARGE SCALE GENOMIC DNA]</scope>
    <source>
        <strain evidence="5 6">CBS 15793</strain>
    </source>
</reference>
<proteinExistence type="predicted"/>
<dbReference type="InterPro" id="IPR006709">
    <property type="entry name" value="SSU_processome_Utp14"/>
</dbReference>
<dbReference type="RefSeq" id="XP_056037069.1">
    <property type="nucleotide sequence ID" value="XM_056180775.1"/>
</dbReference>
<evidence type="ECO:0000256" key="2">
    <source>
        <dbReference type="ARBA" id="ARBA00022553"/>
    </source>
</evidence>
<feature type="region of interest" description="Disordered" evidence="4">
    <location>
        <begin position="448"/>
        <end position="497"/>
    </location>
</feature>
<feature type="compositionally biased region" description="Acidic residues" evidence="4">
    <location>
        <begin position="40"/>
        <end position="51"/>
    </location>
</feature>
<evidence type="ECO:0000256" key="1">
    <source>
        <dbReference type="ARBA" id="ARBA00004604"/>
    </source>
</evidence>
<dbReference type="EMBL" id="CP115611">
    <property type="protein sequence ID" value="WBW72826.1"/>
    <property type="molecule type" value="Genomic_DNA"/>
</dbReference>
<dbReference type="AlphaFoldDB" id="A0AAF0AUS9"/>
<dbReference type="KEGG" id="som:SOMG_01982"/>
<name>A0AAF0AUS9_9SCHI</name>
<keyword evidence="6" id="KW-1185">Reference proteome</keyword>
<feature type="region of interest" description="Disordered" evidence="4">
    <location>
        <begin position="793"/>
        <end position="842"/>
    </location>
</feature>
<dbReference type="GO" id="GO:0032040">
    <property type="term" value="C:small-subunit processome"/>
    <property type="evidence" value="ECO:0007669"/>
    <property type="project" value="InterPro"/>
</dbReference>
<keyword evidence="2" id="KW-0597">Phosphoprotein</keyword>
<feature type="compositionally biased region" description="Acidic residues" evidence="4">
    <location>
        <begin position="207"/>
        <end position="217"/>
    </location>
</feature>
<feature type="region of interest" description="Disordered" evidence="4">
    <location>
        <begin position="578"/>
        <end position="765"/>
    </location>
</feature>
<dbReference type="GeneID" id="80875464"/>
<feature type="compositionally biased region" description="Basic residues" evidence="4">
    <location>
        <begin position="818"/>
        <end position="828"/>
    </location>
</feature>
<feature type="compositionally biased region" description="Low complexity" evidence="4">
    <location>
        <begin position="611"/>
        <end position="622"/>
    </location>
</feature>
<feature type="compositionally biased region" description="Acidic residues" evidence="4">
    <location>
        <begin position="61"/>
        <end position="76"/>
    </location>
</feature>
<feature type="compositionally biased region" description="Basic and acidic residues" evidence="4">
    <location>
        <begin position="700"/>
        <end position="738"/>
    </location>
</feature>
<sequence length="915" mass="103765">MARRGKSGASKPQAVFDNKKRRKASENKVLQSYDEKNEDSFVDDELDDENDTGYHVGVNSDSDEEIDSDEAFDEDDEKKFADWSFSASTAKHIPKRKSTQPVPDKKRETISLNENEGYNEQPESEDDDGASIDENEMVDLDTVLDQPSSSEEEEEHSKDAEQKNHLQHTEGIIESDDSSSEDNSSEDENDSSDEDENLEESDIRSSEDEESSDEEENDAKLDNLKSYIDSLNDKRKAEVYPEDEEGKEKTVEKKRVKHNPIESNRESEFNLIGNDDGKIGLSDLLESVQVDNRLKSSLKPLVSESSAVSASKLDAPLAKPVQDRLERQAAYEQSKEDLEKWKPIVSENRKADQLVFPMNESARPAPSSAALASSYNPESKIEKTLDTALIDAGLKDEESMRKQEELALNKLSVEEVAERTRRLRFMRELMFREEQKAKRVSKIKSKAYRKHLKKRREKEESLLPKTEEDMEAERLRAEEARATERMTQRHKNSSAWTRKMLERANHGEGTREAVMEQVRKGDELTQRISGQTDVDGVDHYSDDGLEDADDVSRAFDNVRETKEPELKGVLGMKFMQDASKARARQVEDDMKDFETEMANIPNGDASDTAENENNGVLVGNNAGRRSFAPSKEALKEIRSERKNPFLTDAQKEQRDEAEKTKKEKKKSNKKDNKEVEVSVADDTNNPWLQGPRHQKSTLADVKKDSSKAEKLAHRMNTDKVKSLQELVHEPEIQPDKIFNETSFQSESEQESDQDVPTLKSAKGKVAIQQRELVARAFAGDDVVAEFEKDKEDWINEDAPKEEDQTLPGWGSWAGTGVKQKKNKPKAVKKISGLDPSKRKDANLQHVIINEKRNKKSAKLTADSVPFPFESREQYERALNLPMGPEWTTRASHHKAVAPKTVTKRGKVIQPLKAPK</sequence>
<feature type="compositionally biased region" description="Basic and acidic residues" evidence="4">
    <location>
        <begin position="155"/>
        <end position="168"/>
    </location>
</feature>
<evidence type="ECO:0000313" key="5">
    <source>
        <dbReference type="EMBL" id="WBW72826.1"/>
    </source>
</evidence>
<organism evidence="5 6">
    <name type="scientific">Schizosaccharomyces osmophilus</name>
    <dbReference type="NCBI Taxonomy" id="2545709"/>
    <lineage>
        <taxon>Eukaryota</taxon>
        <taxon>Fungi</taxon>
        <taxon>Dikarya</taxon>
        <taxon>Ascomycota</taxon>
        <taxon>Taphrinomycotina</taxon>
        <taxon>Schizosaccharomycetes</taxon>
        <taxon>Schizosaccharomycetales</taxon>
        <taxon>Schizosaccharomycetaceae</taxon>
        <taxon>Schizosaccharomyces</taxon>
    </lineage>
</organism>